<organism evidence="2 3">
    <name type="scientific">Phragmitibacter flavus</name>
    <dbReference type="NCBI Taxonomy" id="2576071"/>
    <lineage>
        <taxon>Bacteria</taxon>
        <taxon>Pseudomonadati</taxon>
        <taxon>Verrucomicrobiota</taxon>
        <taxon>Verrucomicrobiia</taxon>
        <taxon>Verrucomicrobiales</taxon>
        <taxon>Verrucomicrobiaceae</taxon>
        <taxon>Phragmitibacter</taxon>
    </lineage>
</organism>
<sequence>MIKFAAFLLLFGIASVQAESKSFEFNFDDWPEGQPKEEAFVVDGKFSITAKDGNKALVAEVGELVEACVLLGDSARGSASIQAKVFSSRKGRSLPRYSIGVHGQSGYRLVVAPAQKQLQLTKSDEVVKSVPLEWPNEAWFHVKLEVKQLGEKQWTITAKAWADGVEEPTEGQMVHEDATLRGQGKCSLWATPYSGTPIYFDDVKIAISLE</sequence>
<comment type="caution">
    <text evidence="2">The sequence shown here is derived from an EMBL/GenBank/DDBJ whole genome shotgun (WGS) entry which is preliminary data.</text>
</comment>
<name>A0A5R8KEU3_9BACT</name>
<dbReference type="Proteomes" id="UP000306196">
    <property type="component" value="Unassembled WGS sequence"/>
</dbReference>
<evidence type="ECO:0000313" key="3">
    <source>
        <dbReference type="Proteomes" id="UP000306196"/>
    </source>
</evidence>
<proteinExistence type="predicted"/>
<dbReference type="AlphaFoldDB" id="A0A5R8KEU3"/>
<feature type="signal peptide" evidence="1">
    <location>
        <begin position="1"/>
        <end position="18"/>
    </location>
</feature>
<dbReference type="Gene3D" id="2.60.120.560">
    <property type="entry name" value="Exo-inulinase, domain 1"/>
    <property type="match status" value="1"/>
</dbReference>
<evidence type="ECO:0000256" key="1">
    <source>
        <dbReference type="SAM" id="SignalP"/>
    </source>
</evidence>
<accession>A0A5R8KEU3</accession>
<gene>
    <name evidence="2" type="ORF">FEM03_10735</name>
</gene>
<dbReference type="EMBL" id="VAUV01000007">
    <property type="protein sequence ID" value="TLD70777.1"/>
    <property type="molecule type" value="Genomic_DNA"/>
</dbReference>
<feature type="chain" id="PRO_5024452662" description="3-keto-disaccharide hydrolase domain-containing protein" evidence="1">
    <location>
        <begin position="19"/>
        <end position="210"/>
    </location>
</feature>
<reference evidence="2 3" key="1">
    <citation type="submission" date="2019-05" db="EMBL/GenBank/DDBJ databases">
        <title>Verrucobacter flavum gen. nov., sp. nov. a new member of the family Verrucomicrobiaceae.</title>
        <authorList>
            <person name="Szuroczki S."/>
            <person name="Abbaszade G."/>
            <person name="Szabo A."/>
            <person name="Felfoldi T."/>
            <person name="Schumann P."/>
            <person name="Boka K."/>
            <person name="Keki Z."/>
            <person name="Toumi M."/>
            <person name="Toth E."/>
        </authorList>
    </citation>
    <scope>NUCLEOTIDE SEQUENCE [LARGE SCALE GENOMIC DNA]</scope>
    <source>
        <strain evidence="2 3">MG-N-17</strain>
    </source>
</reference>
<keyword evidence="1" id="KW-0732">Signal</keyword>
<keyword evidence="3" id="KW-1185">Reference proteome</keyword>
<protein>
    <recommendedName>
        <fullName evidence="4">3-keto-disaccharide hydrolase domain-containing protein</fullName>
    </recommendedName>
</protein>
<evidence type="ECO:0000313" key="2">
    <source>
        <dbReference type="EMBL" id="TLD70777.1"/>
    </source>
</evidence>
<evidence type="ECO:0008006" key="4">
    <source>
        <dbReference type="Google" id="ProtNLM"/>
    </source>
</evidence>